<reference evidence="1" key="1">
    <citation type="submission" date="2018-02" db="EMBL/GenBank/DDBJ databases">
        <title>Rhizophora mucronata_Transcriptome.</title>
        <authorList>
            <person name="Meera S.P."/>
            <person name="Sreeshan A."/>
            <person name="Augustine A."/>
        </authorList>
    </citation>
    <scope>NUCLEOTIDE SEQUENCE</scope>
    <source>
        <tissue evidence="1">Leaf</tissue>
    </source>
</reference>
<protein>
    <submittedName>
        <fullName evidence="1">Uncharacterized protein</fullName>
    </submittedName>
</protein>
<dbReference type="EMBL" id="GGEC01002435">
    <property type="protein sequence ID" value="MBW82918.1"/>
    <property type="molecule type" value="Transcribed_RNA"/>
</dbReference>
<organism evidence="1">
    <name type="scientific">Rhizophora mucronata</name>
    <name type="common">Asiatic mangrove</name>
    <dbReference type="NCBI Taxonomy" id="61149"/>
    <lineage>
        <taxon>Eukaryota</taxon>
        <taxon>Viridiplantae</taxon>
        <taxon>Streptophyta</taxon>
        <taxon>Embryophyta</taxon>
        <taxon>Tracheophyta</taxon>
        <taxon>Spermatophyta</taxon>
        <taxon>Magnoliopsida</taxon>
        <taxon>eudicotyledons</taxon>
        <taxon>Gunneridae</taxon>
        <taxon>Pentapetalae</taxon>
        <taxon>rosids</taxon>
        <taxon>fabids</taxon>
        <taxon>Malpighiales</taxon>
        <taxon>Rhizophoraceae</taxon>
        <taxon>Rhizophora</taxon>
    </lineage>
</organism>
<evidence type="ECO:0000313" key="1">
    <source>
        <dbReference type="EMBL" id="MBW82918.1"/>
    </source>
</evidence>
<proteinExistence type="predicted"/>
<name>A0A2P2INX9_RHIMU</name>
<accession>A0A2P2INX9</accession>
<dbReference type="AlphaFoldDB" id="A0A2P2INX9"/>
<sequence length="57" mass="6403">MNWALSWQNIATSLPTLSCTDAGGKIQATIYDFPYGCKWVKNKAKSEIDVSKSWTTF</sequence>